<dbReference type="InterPro" id="IPR000795">
    <property type="entry name" value="T_Tr_GTP-bd_dom"/>
</dbReference>
<dbReference type="Pfam" id="PF00009">
    <property type="entry name" value="GTP_EFTU"/>
    <property type="match status" value="1"/>
</dbReference>
<feature type="compositionally biased region" description="Acidic residues" evidence="5">
    <location>
        <begin position="541"/>
        <end position="554"/>
    </location>
</feature>
<keyword evidence="4" id="KW-0342">GTP-binding</keyword>
<name>A0ABD5QN31_9EURY</name>
<dbReference type="PANTHER" id="PTHR43721:SF9">
    <property type="entry name" value="GTP-BINDING PROTEIN 1"/>
    <property type="match status" value="1"/>
</dbReference>
<evidence type="ECO:0000313" key="7">
    <source>
        <dbReference type="EMBL" id="MFC5133678.1"/>
    </source>
</evidence>
<evidence type="ECO:0000256" key="3">
    <source>
        <dbReference type="ARBA" id="ARBA00022917"/>
    </source>
</evidence>
<dbReference type="PANTHER" id="PTHR43721">
    <property type="entry name" value="ELONGATION FACTOR TU-RELATED"/>
    <property type="match status" value="1"/>
</dbReference>
<dbReference type="InterPro" id="IPR009001">
    <property type="entry name" value="Transl_elong_EF1A/Init_IF2_C"/>
</dbReference>
<keyword evidence="1" id="KW-0547">Nucleotide-binding</keyword>
<dbReference type="RefSeq" id="WP_122105700.1">
    <property type="nucleotide sequence ID" value="NZ_JBHSKV010000002.1"/>
</dbReference>
<dbReference type="CDD" id="cd03694">
    <property type="entry name" value="GTPBP_II"/>
    <property type="match status" value="1"/>
</dbReference>
<keyword evidence="2" id="KW-0251">Elongation factor</keyword>
<feature type="region of interest" description="Disordered" evidence="5">
    <location>
        <begin position="532"/>
        <end position="554"/>
    </location>
</feature>
<evidence type="ECO:0000256" key="2">
    <source>
        <dbReference type="ARBA" id="ARBA00022768"/>
    </source>
</evidence>
<dbReference type="SUPFAM" id="SSF52540">
    <property type="entry name" value="P-loop containing nucleoside triphosphate hydrolases"/>
    <property type="match status" value="1"/>
</dbReference>
<dbReference type="GO" id="GO:0003746">
    <property type="term" value="F:translation elongation factor activity"/>
    <property type="evidence" value="ECO:0007669"/>
    <property type="project" value="UniProtKB-KW"/>
</dbReference>
<evidence type="ECO:0000256" key="4">
    <source>
        <dbReference type="ARBA" id="ARBA00023134"/>
    </source>
</evidence>
<dbReference type="InterPro" id="IPR027417">
    <property type="entry name" value="P-loop_NTPase"/>
</dbReference>
<organism evidence="7 8">
    <name type="scientific">Halorubrum glutamatedens</name>
    <dbReference type="NCBI Taxonomy" id="2707018"/>
    <lineage>
        <taxon>Archaea</taxon>
        <taxon>Methanobacteriati</taxon>
        <taxon>Methanobacteriota</taxon>
        <taxon>Stenosarchaea group</taxon>
        <taxon>Halobacteria</taxon>
        <taxon>Halobacteriales</taxon>
        <taxon>Haloferacaceae</taxon>
        <taxon>Halorubrum</taxon>
    </lineage>
</organism>
<sequence length="554" mass="59216">MSADRSALRRAIERGERDGGAIEFKERLTREVHLADGRMESLVAQLRHRVLSGDGEATYVLGVTDDGGLAGIAPDAFSETMDVLSLLAEEADAHIADVETWSAGADGAGDTAGLVGLATVREGGMFEADDDHLVVGTAGHVDHGKSTLVGTLVTGRADDGQGGTRGFLDVQPHEVERGLSADLSYAVYGFADDAAEPVRMDNPHRKSDRARIVEEADRLVSFVDTVGHEPWLHTTIRGLVGQKLDYGLLVVAADDGPTATTREHLGILLATELPTIVAITKADAVSDERLAAVEREVESTLRDAGQTPLLVDRHGVDVAVSEVGDGVVPLLRTSAVSGEGIDALDRLFEALPKRATPERGTFRMYVDRSYKVTGVGAVASGTVNSGTVEAGDELLLGPMADGSFREVEARSIEMHYHRVDKAKAGRIVGIALKGVDEAEIERGMALVPRDADPEPVREFEAEVMVLNHPTRIREGYEPVVHVETVSEAAAFAPAEGRLLPGDTGMTRVRFKFRPYLIEEGQRFVFREGSSKGVGTVRDVDPDGADGSEAFDDDT</sequence>
<feature type="domain" description="Tr-type G" evidence="6">
    <location>
        <begin position="130"/>
        <end position="358"/>
    </location>
</feature>
<keyword evidence="3" id="KW-0648">Protein biosynthesis</keyword>
<dbReference type="Proteomes" id="UP001596145">
    <property type="component" value="Unassembled WGS sequence"/>
</dbReference>
<dbReference type="InterPro" id="IPR050055">
    <property type="entry name" value="EF-Tu_GTPase"/>
</dbReference>
<evidence type="ECO:0000256" key="5">
    <source>
        <dbReference type="SAM" id="MobiDB-lite"/>
    </source>
</evidence>
<dbReference type="Gene3D" id="2.40.30.10">
    <property type="entry name" value="Translation factors"/>
    <property type="match status" value="2"/>
</dbReference>
<evidence type="ECO:0000256" key="1">
    <source>
        <dbReference type="ARBA" id="ARBA00022741"/>
    </source>
</evidence>
<evidence type="ECO:0000259" key="6">
    <source>
        <dbReference type="PROSITE" id="PS51722"/>
    </source>
</evidence>
<accession>A0ABD5QN31</accession>
<proteinExistence type="predicted"/>
<keyword evidence="8" id="KW-1185">Reference proteome</keyword>
<dbReference type="PROSITE" id="PS51722">
    <property type="entry name" value="G_TR_2"/>
    <property type="match status" value="1"/>
</dbReference>
<protein>
    <submittedName>
        <fullName evidence="7">GTPBP1 family GTP-binding protein</fullName>
    </submittedName>
</protein>
<dbReference type="SUPFAM" id="SSF50465">
    <property type="entry name" value="EF-Tu/eEF-1alpha/eIF2-gamma C-terminal domain"/>
    <property type="match status" value="1"/>
</dbReference>
<dbReference type="GO" id="GO:0005525">
    <property type="term" value="F:GTP binding"/>
    <property type="evidence" value="ECO:0007669"/>
    <property type="project" value="UniProtKB-KW"/>
</dbReference>
<comment type="caution">
    <text evidence="7">The sequence shown here is derived from an EMBL/GenBank/DDBJ whole genome shotgun (WGS) entry which is preliminary data.</text>
</comment>
<evidence type="ECO:0000313" key="8">
    <source>
        <dbReference type="Proteomes" id="UP001596145"/>
    </source>
</evidence>
<dbReference type="InterPro" id="IPR004161">
    <property type="entry name" value="EFTu-like_2"/>
</dbReference>
<dbReference type="Gene3D" id="3.40.50.300">
    <property type="entry name" value="P-loop containing nucleotide triphosphate hydrolases"/>
    <property type="match status" value="1"/>
</dbReference>
<dbReference type="Pfam" id="PF03144">
    <property type="entry name" value="GTP_EFTU_D2"/>
    <property type="match status" value="1"/>
</dbReference>
<dbReference type="Pfam" id="PF03143">
    <property type="entry name" value="GTP_EFTU_D3"/>
    <property type="match status" value="1"/>
</dbReference>
<dbReference type="SUPFAM" id="SSF50447">
    <property type="entry name" value="Translation proteins"/>
    <property type="match status" value="1"/>
</dbReference>
<gene>
    <name evidence="7" type="ORF">ACFPJA_02895</name>
</gene>
<dbReference type="EMBL" id="JBHSKV010000002">
    <property type="protein sequence ID" value="MFC5133678.1"/>
    <property type="molecule type" value="Genomic_DNA"/>
</dbReference>
<dbReference type="InterPro" id="IPR009000">
    <property type="entry name" value="Transl_B-barrel_sf"/>
</dbReference>
<dbReference type="AlphaFoldDB" id="A0ABD5QN31"/>
<dbReference type="CDD" id="cd03708">
    <property type="entry name" value="GTPBP_III"/>
    <property type="match status" value="1"/>
</dbReference>
<reference evidence="7 8" key="1">
    <citation type="journal article" date="2019" name="Int. J. Syst. Evol. Microbiol.">
        <title>The Global Catalogue of Microorganisms (GCM) 10K type strain sequencing project: providing services to taxonomists for standard genome sequencing and annotation.</title>
        <authorList>
            <consortium name="The Broad Institute Genomics Platform"/>
            <consortium name="The Broad Institute Genome Sequencing Center for Infectious Disease"/>
            <person name="Wu L."/>
            <person name="Ma J."/>
        </authorList>
    </citation>
    <scope>NUCLEOTIDE SEQUENCE [LARGE SCALE GENOMIC DNA]</scope>
    <source>
        <strain evidence="7 8">CGMCC 1.16026</strain>
    </source>
</reference>
<dbReference type="InterPro" id="IPR004160">
    <property type="entry name" value="Transl_elong_EFTu/EF1A_C"/>
</dbReference>
<dbReference type="PRINTS" id="PR00315">
    <property type="entry name" value="ELONGATNFCT"/>
</dbReference>